<organism evidence="1 2">
    <name type="scientific">Duganella fentianensis</name>
    <dbReference type="NCBI Taxonomy" id="2692177"/>
    <lineage>
        <taxon>Bacteria</taxon>
        <taxon>Pseudomonadati</taxon>
        <taxon>Pseudomonadota</taxon>
        <taxon>Betaproteobacteria</taxon>
        <taxon>Burkholderiales</taxon>
        <taxon>Oxalobacteraceae</taxon>
        <taxon>Telluria group</taxon>
        <taxon>Duganella</taxon>
    </lineage>
</organism>
<comment type="caution">
    <text evidence="1">The sequence shown here is derived from an EMBL/GenBank/DDBJ whole genome shotgun (WGS) entry which is preliminary data.</text>
</comment>
<gene>
    <name evidence="1" type="ORF">GTP23_21385</name>
</gene>
<sequence length="201" mass="21926">MIDLEEQKRIAVEIFETTGYKVDPEDPVVIAGLFYSERLRTISQKHEKALAAILNASQEEMDKRAIELKSGIQAEVMLAVGAMAENFAKERKAIKGDFDQMVIIAKQGALGEVPGIKRDLSSFFEKMKASLPLSEIQALTISVPVFCTSLALSMLAGSLASYIFLHSRPNDLTTGNVATTGQSVVRPLASQAPVVKKESRK</sequence>
<evidence type="ECO:0000313" key="1">
    <source>
        <dbReference type="EMBL" id="MYN47602.1"/>
    </source>
</evidence>
<dbReference type="AlphaFoldDB" id="A0A845I348"/>
<dbReference type="Proteomes" id="UP000444316">
    <property type="component" value="Unassembled WGS sequence"/>
</dbReference>
<name>A0A845I348_9BURK</name>
<accession>A0A845I348</accession>
<reference evidence="1" key="1">
    <citation type="submission" date="2019-12" db="EMBL/GenBank/DDBJ databases">
        <title>Novel species isolated from a subtropical stream in China.</title>
        <authorList>
            <person name="Lu H."/>
        </authorList>
    </citation>
    <scope>NUCLEOTIDE SEQUENCE [LARGE SCALE GENOMIC DNA]</scope>
    <source>
        <strain evidence="1">FT93W</strain>
    </source>
</reference>
<dbReference type="EMBL" id="WWCL01000006">
    <property type="protein sequence ID" value="MYN47602.1"/>
    <property type="molecule type" value="Genomic_DNA"/>
</dbReference>
<keyword evidence="2" id="KW-1185">Reference proteome</keyword>
<dbReference type="RefSeq" id="WP_161036996.1">
    <property type="nucleotide sequence ID" value="NZ_WWCL01000006.1"/>
</dbReference>
<protein>
    <submittedName>
        <fullName evidence="1">Uncharacterized protein</fullName>
    </submittedName>
</protein>
<proteinExistence type="predicted"/>
<evidence type="ECO:0000313" key="2">
    <source>
        <dbReference type="Proteomes" id="UP000444316"/>
    </source>
</evidence>